<keyword evidence="4 7" id="KW-0812">Transmembrane</keyword>
<reference evidence="10" key="1">
    <citation type="submission" date="2019-06" db="EMBL/GenBank/DDBJ databases">
        <title>Gordonia isolated from sludge of a wastewater treatment plant.</title>
        <authorList>
            <person name="Tamura T."/>
            <person name="Aoyama K."/>
            <person name="Kang Y."/>
            <person name="Saito S."/>
            <person name="Akiyama N."/>
            <person name="Yazawa K."/>
            <person name="Gonoi T."/>
            <person name="Mikami Y."/>
        </authorList>
    </citation>
    <scope>NUCLEOTIDE SEQUENCE [LARGE SCALE GENOMIC DNA]</scope>
    <source>
        <strain evidence="10">NBRC 107697</strain>
    </source>
</reference>
<proteinExistence type="inferred from homology"/>
<accession>A0A7I9UY30</accession>
<feature type="domain" description="Type VII secretion system protein EccE" evidence="8">
    <location>
        <begin position="206"/>
        <end position="301"/>
    </location>
</feature>
<organism evidence="9 10">
    <name type="scientific">Gordonia crocea</name>
    <dbReference type="NCBI Taxonomy" id="589162"/>
    <lineage>
        <taxon>Bacteria</taxon>
        <taxon>Bacillati</taxon>
        <taxon>Actinomycetota</taxon>
        <taxon>Actinomycetes</taxon>
        <taxon>Mycobacteriales</taxon>
        <taxon>Gordoniaceae</taxon>
        <taxon>Gordonia</taxon>
    </lineage>
</organism>
<sequence>MAPAGTVLMHPDGQYRPPRPDTSPLTEHPQPLYKSVPLWTIVVAELLALGLFVLLTLTPLAWWANALITVVVAIALAMALATPRGGMPLGAHIQRRLAFVRRGRGEKSTQRPPFDVPTPDGGLIGLFWDGTELLSALRIATRPGELTRLSPGVGPERTLNVGTIARALHQFDIEVTSIDIITHGWQTRTSPYLARVYTELIGTLGAVAHQDVFLVMRLNPSHCPDAVVSRGGGPAGALRTAMSATRRLANRMAAESYHATALTAAEITALSSQLLDGMRLPNASETWGGVDWAGYRSTVYSLGPGLDVAALQDIWSHPGISVTTRTAVQNDGGSGMHAIDTLVRYGTTGPLSQPPVPELTLLEGYQLPALRSTLPLGRQHFPAAEGLGTVEDLDAIHLAVGGCGQLVGADEQGRAVAMNLFGPGVKRVEVWGGLTLAQQIVLRAGIIGARILIDTDRPEVWRTMVDAVAAPASLWVSSWRMPAQPGIPQYTLCLLDSDDAVEDPAIPTHIRVNRRPAASLSLQEGVDVAFHQNADDPTTVTVVSPGSRTNLRLVSTNEERQLFASQKVR</sequence>
<evidence type="ECO:0000313" key="9">
    <source>
        <dbReference type="EMBL" id="GED98005.1"/>
    </source>
</evidence>
<evidence type="ECO:0000256" key="1">
    <source>
        <dbReference type="ARBA" id="ARBA00004236"/>
    </source>
</evidence>
<feature type="transmembrane region" description="Helical" evidence="7">
    <location>
        <begin position="61"/>
        <end position="81"/>
    </location>
</feature>
<evidence type="ECO:0000256" key="4">
    <source>
        <dbReference type="ARBA" id="ARBA00022692"/>
    </source>
</evidence>
<dbReference type="InterPro" id="IPR050051">
    <property type="entry name" value="EccE_dom"/>
</dbReference>
<evidence type="ECO:0000256" key="6">
    <source>
        <dbReference type="ARBA" id="ARBA00023136"/>
    </source>
</evidence>
<protein>
    <recommendedName>
        <fullName evidence="8">Type VII secretion system protein EccE domain-containing protein</fullName>
    </recommendedName>
</protein>
<gene>
    <name evidence="9" type="ORF">nbrc107697_20440</name>
</gene>
<name>A0A7I9UY30_9ACTN</name>
<evidence type="ECO:0000256" key="3">
    <source>
        <dbReference type="ARBA" id="ARBA00022475"/>
    </source>
</evidence>
<evidence type="ECO:0000256" key="2">
    <source>
        <dbReference type="ARBA" id="ARBA00007759"/>
    </source>
</evidence>
<dbReference type="AlphaFoldDB" id="A0A7I9UY30"/>
<comment type="caution">
    <text evidence="9">The sequence shown here is derived from an EMBL/GenBank/DDBJ whole genome shotgun (WGS) entry which is preliminary data.</text>
</comment>
<dbReference type="Proteomes" id="UP000444980">
    <property type="component" value="Unassembled WGS sequence"/>
</dbReference>
<evidence type="ECO:0000256" key="7">
    <source>
        <dbReference type="SAM" id="Phobius"/>
    </source>
</evidence>
<dbReference type="GO" id="GO:0005886">
    <property type="term" value="C:plasma membrane"/>
    <property type="evidence" value="ECO:0007669"/>
    <property type="project" value="UniProtKB-SubCell"/>
</dbReference>
<comment type="similarity">
    <text evidence="2">Belongs to the EccE family.</text>
</comment>
<feature type="transmembrane region" description="Helical" evidence="7">
    <location>
        <begin position="36"/>
        <end position="55"/>
    </location>
</feature>
<keyword evidence="10" id="KW-1185">Reference proteome</keyword>
<evidence type="ECO:0000256" key="5">
    <source>
        <dbReference type="ARBA" id="ARBA00022989"/>
    </source>
</evidence>
<evidence type="ECO:0000313" key="10">
    <source>
        <dbReference type="Proteomes" id="UP000444980"/>
    </source>
</evidence>
<dbReference type="EMBL" id="BJOU01000001">
    <property type="protein sequence ID" value="GED98005.1"/>
    <property type="molecule type" value="Genomic_DNA"/>
</dbReference>
<keyword evidence="6 7" id="KW-0472">Membrane</keyword>
<dbReference type="Pfam" id="PF11203">
    <property type="entry name" value="EccE"/>
    <property type="match status" value="1"/>
</dbReference>
<evidence type="ECO:0000259" key="8">
    <source>
        <dbReference type="Pfam" id="PF11203"/>
    </source>
</evidence>
<comment type="subcellular location">
    <subcellularLocation>
        <location evidence="1">Cell membrane</location>
    </subcellularLocation>
</comment>
<keyword evidence="5 7" id="KW-1133">Transmembrane helix</keyword>
<dbReference type="NCBIfam" id="TIGR03923">
    <property type="entry name" value="T7SS_EccE"/>
    <property type="match status" value="1"/>
</dbReference>
<dbReference type="InterPro" id="IPR021368">
    <property type="entry name" value="T7SS_EccE"/>
</dbReference>
<keyword evidence="3" id="KW-1003">Cell membrane</keyword>